<gene>
    <name evidence="1" type="ORF">RRG08_066774</name>
</gene>
<dbReference type="Proteomes" id="UP001283361">
    <property type="component" value="Unassembled WGS sequence"/>
</dbReference>
<accession>A0AAE0XQ27</accession>
<protein>
    <submittedName>
        <fullName evidence="1">Uncharacterized protein</fullName>
    </submittedName>
</protein>
<organism evidence="1 2">
    <name type="scientific">Elysia crispata</name>
    <name type="common">lettuce slug</name>
    <dbReference type="NCBI Taxonomy" id="231223"/>
    <lineage>
        <taxon>Eukaryota</taxon>
        <taxon>Metazoa</taxon>
        <taxon>Spiralia</taxon>
        <taxon>Lophotrochozoa</taxon>
        <taxon>Mollusca</taxon>
        <taxon>Gastropoda</taxon>
        <taxon>Heterobranchia</taxon>
        <taxon>Euthyneura</taxon>
        <taxon>Panpulmonata</taxon>
        <taxon>Sacoglossa</taxon>
        <taxon>Placobranchoidea</taxon>
        <taxon>Plakobranchidae</taxon>
        <taxon>Elysia</taxon>
    </lineage>
</organism>
<dbReference type="EMBL" id="JAWDGP010007896">
    <property type="protein sequence ID" value="KAK3701281.1"/>
    <property type="molecule type" value="Genomic_DNA"/>
</dbReference>
<comment type="caution">
    <text evidence="1">The sequence shown here is derived from an EMBL/GenBank/DDBJ whole genome shotgun (WGS) entry which is preliminary data.</text>
</comment>
<proteinExistence type="predicted"/>
<name>A0AAE0XQ27_9GAST</name>
<keyword evidence="2" id="KW-1185">Reference proteome</keyword>
<reference evidence="1" key="1">
    <citation type="journal article" date="2023" name="G3 (Bethesda)">
        <title>A reference genome for the long-term kleptoplast-retaining sea slug Elysia crispata morphotype clarki.</title>
        <authorList>
            <person name="Eastman K.E."/>
            <person name="Pendleton A.L."/>
            <person name="Shaikh M.A."/>
            <person name="Suttiyut T."/>
            <person name="Ogas R."/>
            <person name="Tomko P."/>
            <person name="Gavelis G."/>
            <person name="Widhalm J.R."/>
            <person name="Wisecaver J.H."/>
        </authorList>
    </citation>
    <scope>NUCLEOTIDE SEQUENCE</scope>
    <source>
        <strain evidence="1">ECLA1</strain>
    </source>
</reference>
<evidence type="ECO:0000313" key="1">
    <source>
        <dbReference type="EMBL" id="KAK3701281.1"/>
    </source>
</evidence>
<evidence type="ECO:0000313" key="2">
    <source>
        <dbReference type="Proteomes" id="UP001283361"/>
    </source>
</evidence>
<sequence>MQQIYRTSCDAFSTSLPFGEPTVQTPQQDARKTCPESTLFTGVCAGVHGAETPRPKHSAALLAASCSRWSISGVPLGEQPAPAAEIGVHVYPAGEASHR</sequence>
<dbReference type="AlphaFoldDB" id="A0AAE0XQ27"/>